<name>A0A139HL66_9PEZI</name>
<evidence type="ECO:0000256" key="5">
    <source>
        <dbReference type="ARBA" id="ARBA00022692"/>
    </source>
</evidence>
<dbReference type="InterPro" id="IPR004853">
    <property type="entry name" value="Sugar_P_trans_dom"/>
</dbReference>
<proteinExistence type="inferred from homology"/>
<feature type="region of interest" description="Disordered" evidence="8">
    <location>
        <begin position="57"/>
        <end position="76"/>
    </location>
</feature>
<feature type="transmembrane region" description="Helical" evidence="9">
    <location>
        <begin position="88"/>
        <end position="108"/>
    </location>
</feature>
<gene>
    <name evidence="11" type="ORF">AC578_4766</name>
</gene>
<dbReference type="Pfam" id="PF03151">
    <property type="entry name" value="TPT"/>
    <property type="match status" value="1"/>
</dbReference>
<feature type="transmembrane region" description="Helical" evidence="9">
    <location>
        <begin position="149"/>
        <end position="173"/>
    </location>
</feature>
<evidence type="ECO:0000313" key="11">
    <source>
        <dbReference type="EMBL" id="KXT03214.1"/>
    </source>
</evidence>
<comment type="subcellular location">
    <subcellularLocation>
        <location evidence="2">Endoplasmic reticulum membrane</location>
        <topology evidence="2">Multi-pass membrane protein</topology>
    </subcellularLocation>
</comment>
<evidence type="ECO:0000256" key="7">
    <source>
        <dbReference type="ARBA" id="ARBA00023136"/>
    </source>
</evidence>
<feature type="transmembrane region" description="Helical" evidence="9">
    <location>
        <begin position="263"/>
        <end position="281"/>
    </location>
</feature>
<reference evidence="11 12" key="1">
    <citation type="submission" date="2015-07" db="EMBL/GenBank/DDBJ databases">
        <title>Comparative genomics of the Sigatoka disease complex on banana suggests a link between parallel evolutionary changes in Pseudocercospora fijiensis and Pseudocercospora eumusae and increased virulence on the banana host.</title>
        <authorList>
            <person name="Chang T.-C."/>
            <person name="Salvucci A."/>
            <person name="Crous P.W."/>
            <person name="Stergiopoulos I."/>
        </authorList>
    </citation>
    <scope>NUCLEOTIDE SEQUENCE [LARGE SCALE GENOMIC DNA]</scope>
    <source>
        <strain evidence="11 12">CBS 114824</strain>
    </source>
</reference>
<keyword evidence="12" id="KW-1185">Reference proteome</keyword>
<organism evidence="11 12">
    <name type="scientific">Pseudocercospora eumusae</name>
    <dbReference type="NCBI Taxonomy" id="321146"/>
    <lineage>
        <taxon>Eukaryota</taxon>
        <taxon>Fungi</taxon>
        <taxon>Dikarya</taxon>
        <taxon>Ascomycota</taxon>
        <taxon>Pezizomycotina</taxon>
        <taxon>Dothideomycetes</taxon>
        <taxon>Dothideomycetidae</taxon>
        <taxon>Mycosphaerellales</taxon>
        <taxon>Mycosphaerellaceae</taxon>
        <taxon>Pseudocercospora</taxon>
    </lineage>
</organism>
<dbReference type="OrthoDB" id="422736at2759"/>
<feature type="transmembrane region" description="Helical" evidence="9">
    <location>
        <begin position="293"/>
        <end position="317"/>
    </location>
</feature>
<evidence type="ECO:0000256" key="4">
    <source>
        <dbReference type="ARBA" id="ARBA00011182"/>
    </source>
</evidence>
<sequence>MASNIDNPDLASPRLSAASYMDENKEYRGSMESTSTSSVSSVGQLFGHENHELFGKHEHHDRDLESQAPDAANEDAPVEYTTSTLRKLVYLALYFLLNLAVTLSNKALLRQASYPWLLTFSHAFSTSIGCSFLLATGQMKLSKLTLRENLTLVAFSTLFTLNIAISNVSLALVSVPFHQVVRSTTPVATILIYRFVYNRSYSRDTYISMIPLILGVGLATFGDYYFTAVGFSLTFLGVILAAIKGVATNRLMTGSLQLPAMEVLFRMSPLAALQCLLYAAGSGEITRLQASSTGLFTTSFLIGIITNALMAFGLNLVSFQTNKVAGALTISVCGNVKQCLTIFLGIILFNVRIAPLNGLGMLVAMAGAAYYSKVELDRKKDSSA</sequence>
<dbReference type="PANTHER" id="PTHR11132">
    <property type="entry name" value="SOLUTE CARRIER FAMILY 35"/>
    <property type="match status" value="1"/>
</dbReference>
<evidence type="ECO:0000313" key="12">
    <source>
        <dbReference type="Proteomes" id="UP000070133"/>
    </source>
</evidence>
<evidence type="ECO:0000256" key="1">
    <source>
        <dbReference type="ARBA" id="ARBA00003420"/>
    </source>
</evidence>
<keyword evidence="7 9" id="KW-0472">Membrane</keyword>
<dbReference type="AlphaFoldDB" id="A0A139HL66"/>
<comment type="function">
    <text evidence="1">Involved in the import of GDP-mannose from the cytoplasm into the Golgi lumen.</text>
</comment>
<feature type="transmembrane region" description="Helical" evidence="9">
    <location>
        <begin position="353"/>
        <end position="371"/>
    </location>
</feature>
<keyword evidence="5 9" id="KW-0812">Transmembrane</keyword>
<dbReference type="Proteomes" id="UP000070133">
    <property type="component" value="Unassembled WGS sequence"/>
</dbReference>
<evidence type="ECO:0000256" key="3">
    <source>
        <dbReference type="ARBA" id="ARBA00010425"/>
    </source>
</evidence>
<dbReference type="EMBL" id="LFZN01000032">
    <property type="protein sequence ID" value="KXT03214.1"/>
    <property type="molecule type" value="Genomic_DNA"/>
</dbReference>
<feature type="transmembrane region" description="Helical" evidence="9">
    <location>
        <begin position="324"/>
        <end position="347"/>
    </location>
</feature>
<keyword evidence="6 9" id="KW-1133">Transmembrane helix</keyword>
<comment type="caution">
    <text evidence="11">The sequence shown here is derived from an EMBL/GenBank/DDBJ whole genome shotgun (WGS) entry which is preliminary data.</text>
</comment>
<evidence type="ECO:0000256" key="6">
    <source>
        <dbReference type="ARBA" id="ARBA00022989"/>
    </source>
</evidence>
<comment type="subunit">
    <text evidence="4">Homooligomer.</text>
</comment>
<dbReference type="GO" id="GO:0005789">
    <property type="term" value="C:endoplasmic reticulum membrane"/>
    <property type="evidence" value="ECO:0007669"/>
    <property type="project" value="UniProtKB-SubCell"/>
</dbReference>
<feature type="transmembrane region" description="Helical" evidence="9">
    <location>
        <begin position="114"/>
        <end position="137"/>
    </location>
</feature>
<evidence type="ECO:0000256" key="8">
    <source>
        <dbReference type="SAM" id="MobiDB-lite"/>
    </source>
</evidence>
<dbReference type="InterPro" id="IPR050186">
    <property type="entry name" value="TPT_transporter"/>
</dbReference>
<evidence type="ECO:0000256" key="9">
    <source>
        <dbReference type="SAM" id="Phobius"/>
    </source>
</evidence>
<evidence type="ECO:0000256" key="2">
    <source>
        <dbReference type="ARBA" id="ARBA00004477"/>
    </source>
</evidence>
<feature type="domain" description="Sugar phosphate transporter" evidence="10">
    <location>
        <begin position="88"/>
        <end position="372"/>
    </location>
</feature>
<dbReference type="EMBL" id="LFZN01000032">
    <property type="protein sequence ID" value="KXT03212.1"/>
    <property type="molecule type" value="Genomic_DNA"/>
</dbReference>
<evidence type="ECO:0000259" key="10">
    <source>
        <dbReference type="Pfam" id="PF03151"/>
    </source>
</evidence>
<protein>
    <recommendedName>
        <fullName evidence="10">Sugar phosphate transporter domain-containing protein</fullName>
    </recommendedName>
</protein>
<accession>A0A139HL66</accession>
<comment type="similarity">
    <text evidence="3">Belongs to the TPT transporter family. SLC35D subfamily.</text>
</comment>